<accession>A0ACB8XMI2</accession>
<dbReference type="EMBL" id="CM042063">
    <property type="protein sequence ID" value="KAI3667441.1"/>
    <property type="molecule type" value="Genomic_DNA"/>
</dbReference>
<reference evidence="2" key="1">
    <citation type="journal article" date="2022" name="Mol. Ecol. Resour.">
        <title>The genomes of chicory, endive, great burdock and yacon provide insights into Asteraceae palaeo-polyploidization history and plant inulin production.</title>
        <authorList>
            <person name="Fan W."/>
            <person name="Wang S."/>
            <person name="Wang H."/>
            <person name="Wang A."/>
            <person name="Jiang F."/>
            <person name="Liu H."/>
            <person name="Zhao H."/>
            <person name="Xu D."/>
            <person name="Zhang Y."/>
        </authorList>
    </citation>
    <scope>NUCLEOTIDE SEQUENCE [LARGE SCALE GENOMIC DNA]</scope>
    <source>
        <strain evidence="2">cv. Niubang</strain>
    </source>
</reference>
<keyword evidence="2" id="KW-1185">Reference proteome</keyword>
<sequence length="302" mass="33994">MTTRSKMGITKPNPRYALTSSTLPISPIPTSHLSALSDPNWKAVMLDEYEALIRNITWELVPWPSNANIIRCMWIFRHKLRSNGDLERYKARLVANGRSNRLAWIMTTHLARSSNLQRSVQSLALLYPRNDILLTASSKNFQQVIISKLSKEFAMKDLGPLSYFMGILVTHHASGLFLSQKKYVTKIIVRAKMSSCNPTSTPVDIGSKLSSSSGPPVQDPTLYRSLAGALQYLTFTQLDISYAVQQICLFMHDPREPHMQALRCILRYLQGTLHLGLHLQRSSTMGLIAYTDADWGGCPDTR</sequence>
<organism evidence="1 2">
    <name type="scientific">Arctium lappa</name>
    <name type="common">Greater burdock</name>
    <name type="synonym">Lappa major</name>
    <dbReference type="NCBI Taxonomy" id="4217"/>
    <lineage>
        <taxon>Eukaryota</taxon>
        <taxon>Viridiplantae</taxon>
        <taxon>Streptophyta</taxon>
        <taxon>Embryophyta</taxon>
        <taxon>Tracheophyta</taxon>
        <taxon>Spermatophyta</taxon>
        <taxon>Magnoliopsida</taxon>
        <taxon>eudicotyledons</taxon>
        <taxon>Gunneridae</taxon>
        <taxon>Pentapetalae</taxon>
        <taxon>asterids</taxon>
        <taxon>campanulids</taxon>
        <taxon>Asterales</taxon>
        <taxon>Asteraceae</taxon>
        <taxon>Carduoideae</taxon>
        <taxon>Cardueae</taxon>
        <taxon>Arctiinae</taxon>
        <taxon>Arctium</taxon>
    </lineage>
</organism>
<name>A0ACB8XMI2_ARCLA</name>
<comment type="caution">
    <text evidence="1">The sequence shown here is derived from an EMBL/GenBank/DDBJ whole genome shotgun (WGS) entry which is preliminary data.</text>
</comment>
<dbReference type="Proteomes" id="UP001055879">
    <property type="component" value="Linkage Group LG17"/>
</dbReference>
<evidence type="ECO:0000313" key="2">
    <source>
        <dbReference type="Proteomes" id="UP001055879"/>
    </source>
</evidence>
<protein>
    <submittedName>
        <fullName evidence="1">Uncharacterized protein</fullName>
    </submittedName>
</protein>
<reference evidence="1 2" key="2">
    <citation type="journal article" date="2022" name="Mol. Ecol. Resour.">
        <title>The genomes of chicory, endive, great burdock and yacon provide insights into Asteraceae paleo-polyploidization history and plant inulin production.</title>
        <authorList>
            <person name="Fan W."/>
            <person name="Wang S."/>
            <person name="Wang H."/>
            <person name="Wang A."/>
            <person name="Jiang F."/>
            <person name="Liu H."/>
            <person name="Zhao H."/>
            <person name="Xu D."/>
            <person name="Zhang Y."/>
        </authorList>
    </citation>
    <scope>NUCLEOTIDE SEQUENCE [LARGE SCALE GENOMIC DNA]</scope>
    <source>
        <strain evidence="2">cv. Niubang</strain>
    </source>
</reference>
<gene>
    <name evidence="1" type="ORF">L6452_42499</name>
</gene>
<evidence type="ECO:0000313" key="1">
    <source>
        <dbReference type="EMBL" id="KAI3667441.1"/>
    </source>
</evidence>
<proteinExistence type="predicted"/>